<dbReference type="RefSeq" id="WP_132280764.1">
    <property type="nucleotide sequence ID" value="NZ_SMGQ01000011.1"/>
</dbReference>
<feature type="binding site" evidence="6">
    <location>
        <position position="247"/>
    </location>
    <ligand>
        <name>NAD(+)</name>
        <dbReference type="ChEBI" id="CHEBI:57540"/>
    </ligand>
</feature>
<feature type="binding site" evidence="6">
    <location>
        <begin position="184"/>
        <end position="189"/>
    </location>
    <ligand>
        <name>NAD(+)</name>
        <dbReference type="ChEBI" id="CHEBI:57540"/>
    </ligand>
</feature>
<keyword evidence="6" id="KW-0963">Cytoplasm</keyword>
<dbReference type="Pfam" id="PF20143">
    <property type="entry name" value="NAD_kinase_C"/>
    <property type="match status" value="1"/>
</dbReference>
<dbReference type="GO" id="GO:0006741">
    <property type="term" value="P:NADP+ biosynthetic process"/>
    <property type="evidence" value="ECO:0007669"/>
    <property type="project" value="UniProtKB-UniRule"/>
</dbReference>
<dbReference type="PANTHER" id="PTHR20275">
    <property type="entry name" value="NAD KINASE"/>
    <property type="match status" value="1"/>
</dbReference>
<dbReference type="GO" id="GO:0051287">
    <property type="term" value="F:NAD binding"/>
    <property type="evidence" value="ECO:0007669"/>
    <property type="project" value="UniProtKB-ARBA"/>
</dbReference>
<comment type="caution">
    <text evidence="6">Lacks conserved residue(s) required for the propagation of feature annotation.</text>
</comment>
<dbReference type="HAMAP" id="MF_00361">
    <property type="entry name" value="NAD_kinase"/>
    <property type="match status" value="1"/>
</dbReference>
<evidence type="ECO:0000256" key="4">
    <source>
        <dbReference type="ARBA" id="ARBA00023027"/>
    </source>
</evidence>
<evidence type="ECO:0000256" key="1">
    <source>
        <dbReference type="ARBA" id="ARBA00022679"/>
    </source>
</evidence>
<proteinExistence type="inferred from homology"/>
<protein>
    <recommendedName>
        <fullName evidence="6">NAD kinase</fullName>
        <ecNumber evidence="6">2.7.1.23</ecNumber>
    </recommendedName>
    <alternativeName>
        <fullName evidence="6">ATP-dependent NAD kinase</fullName>
    </alternativeName>
</protein>
<keyword evidence="6" id="KW-0547">Nucleotide-binding</keyword>
<evidence type="ECO:0000256" key="6">
    <source>
        <dbReference type="HAMAP-Rule" id="MF_00361"/>
    </source>
</evidence>
<sequence length="295" mass="32917">MENFGILTNRKKDVDFEMSKNISKWLENNNKTVVLSTELLESSEEEQAKSLDEDLYKIMDCAIILGGDGTIIHSARKLAMYNVPIIGVNLGNLGFLAEVEKKDAFNVLEKIIENDYVIESRMMLTAEIHREEKKPIQAGIGLNDVVITRGGFSRVIVLSVYVNGQLIDTYHSDGLIISTPTGSTAYSLSAGGPILNPTTEMMVITPICPHSLTARSIVVSGDDEVSLVVENFRNKDDGDVLLTIDGQIGHKLNQKDKIIIRRSKYKTKLLKLKDNNYYTLLRKKIGGTLKERKDQ</sequence>
<dbReference type="InterPro" id="IPR017437">
    <property type="entry name" value="ATP-NAD_kinase_PpnK-typ_C"/>
</dbReference>
<comment type="catalytic activity">
    <reaction evidence="5 6">
        <text>NAD(+) + ATP = ADP + NADP(+) + H(+)</text>
        <dbReference type="Rhea" id="RHEA:18629"/>
        <dbReference type="ChEBI" id="CHEBI:15378"/>
        <dbReference type="ChEBI" id="CHEBI:30616"/>
        <dbReference type="ChEBI" id="CHEBI:57540"/>
        <dbReference type="ChEBI" id="CHEBI:58349"/>
        <dbReference type="ChEBI" id="CHEBI:456216"/>
        <dbReference type="EC" id="2.7.1.23"/>
    </reaction>
</comment>
<feature type="binding site" evidence="6">
    <location>
        <position position="173"/>
    </location>
    <ligand>
        <name>NAD(+)</name>
        <dbReference type="ChEBI" id="CHEBI:57540"/>
    </ligand>
</feature>
<keyword evidence="3 6" id="KW-0521">NADP</keyword>
<dbReference type="Pfam" id="PF01513">
    <property type="entry name" value="NAD_kinase"/>
    <property type="match status" value="1"/>
</dbReference>
<comment type="subcellular location">
    <subcellularLocation>
        <location evidence="6">Cytoplasm</location>
    </subcellularLocation>
</comment>
<dbReference type="GO" id="GO:0005524">
    <property type="term" value="F:ATP binding"/>
    <property type="evidence" value="ECO:0007669"/>
    <property type="project" value="UniProtKB-KW"/>
</dbReference>
<dbReference type="OrthoDB" id="9774737at2"/>
<keyword evidence="6" id="KW-0067">ATP-binding</keyword>
<dbReference type="EMBL" id="SMGQ01000011">
    <property type="protein sequence ID" value="TCK98351.1"/>
    <property type="molecule type" value="Genomic_DNA"/>
</dbReference>
<feature type="binding site" evidence="6">
    <location>
        <position position="154"/>
    </location>
    <ligand>
        <name>NAD(+)</name>
        <dbReference type="ChEBI" id="CHEBI:57540"/>
    </ligand>
</feature>
<evidence type="ECO:0000256" key="2">
    <source>
        <dbReference type="ARBA" id="ARBA00022777"/>
    </source>
</evidence>
<accession>A0A4V2Q1N8</accession>
<feature type="binding site" evidence="6">
    <location>
        <begin position="68"/>
        <end position="69"/>
    </location>
    <ligand>
        <name>NAD(+)</name>
        <dbReference type="ChEBI" id="CHEBI:57540"/>
    </ligand>
</feature>
<gene>
    <name evidence="6" type="primary">nadK</name>
    <name evidence="7" type="ORF">EDC19_0771</name>
</gene>
<evidence type="ECO:0000313" key="8">
    <source>
        <dbReference type="Proteomes" id="UP000294545"/>
    </source>
</evidence>
<keyword evidence="4 6" id="KW-0520">NAD</keyword>
<comment type="caution">
    <text evidence="7">The sequence shown here is derived from an EMBL/GenBank/DDBJ whole genome shotgun (WGS) entry which is preliminary data.</text>
</comment>
<feature type="binding site" evidence="6">
    <location>
        <position position="171"/>
    </location>
    <ligand>
        <name>NAD(+)</name>
        <dbReference type="ChEBI" id="CHEBI:57540"/>
    </ligand>
</feature>
<name>A0A4V2Q1N8_9FIRM</name>
<evidence type="ECO:0000256" key="3">
    <source>
        <dbReference type="ARBA" id="ARBA00022857"/>
    </source>
</evidence>
<dbReference type="InterPro" id="IPR002504">
    <property type="entry name" value="NADK"/>
</dbReference>
<organism evidence="7 8">
    <name type="scientific">Natranaerovirga hydrolytica</name>
    <dbReference type="NCBI Taxonomy" id="680378"/>
    <lineage>
        <taxon>Bacteria</taxon>
        <taxon>Bacillati</taxon>
        <taxon>Bacillota</taxon>
        <taxon>Clostridia</taxon>
        <taxon>Lachnospirales</taxon>
        <taxon>Natranaerovirgaceae</taxon>
        <taxon>Natranaerovirga</taxon>
    </lineage>
</organism>
<dbReference type="GO" id="GO:0003951">
    <property type="term" value="F:NAD+ kinase activity"/>
    <property type="evidence" value="ECO:0007669"/>
    <property type="project" value="UniProtKB-UniRule"/>
</dbReference>
<dbReference type="Proteomes" id="UP000294545">
    <property type="component" value="Unassembled WGS sequence"/>
</dbReference>
<comment type="cofactor">
    <cofactor evidence="6">
        <name>a divalent metal cation</name>
        <dbReference type="ChEBI" id="CHEBI:60240"/>
    </cofactor>
</comment>
<comment type="similarity">
    <text evidence="6">Belongs to the NAD kinase family.</text>
</comment>
<keyword evidence="8" id="KW-1185">Reference proteome</keyword>
<feature type="active site" description="Proton acceptor" evidence="6">
    <location>
        <position position="68"/>
    </location>
</feature>
<dbReference type="PANTHER" id="PTHR20275:SF0">
    <property type="entry name" value="NAD KINASE"/>
    <property type="match status" value="1"/>
</dbReference>
<feature type="binding site" evidence="6">
    <location>
        <begin position="143"/>
        <end position="144"/>
    </location>
    <ligand>
        <name>NAD(+)</name>
        <dbReference type="ChEBI" id="CHEBI:57540"/>
    </ligand>
</feature>
<evidence type="ECO:0000313" key="7">
    <source>
        <dbReference type="EMBL" id="TCK98351.1"/>
    </source>
</evidence>
<evidence type="ECO:0000256" key="5">
    <source>
        <dbReference type="ARBA" id="ARBA00047925"/>
    </source>
</evidence>
<keyword evidence="1 6" id="KW-0808">Transferase</keyword>
<dbReference type="InterPro" id="IPR017438">
    <property type="entry name" value="ATP-NAD_kinase_N"/>
</dbReference>
<dbReference type="Gene3D" id="3.40.50.10330">
    <property type="entry name" value="Probable inorganic polyphosphate/atp-NAD kinase, domain 1"/>
    <property type="match status" value="1"/>
</dbReference>
<dbReference type="SUPFAM" id="SSF111331">
    <property type="entry name" value="NAD kinase/diacylglycerol kinase-like"/>
    <property type="match status" value="1"/>
</dbReference>
<dbReference type="GO" id="GO:0046872">
    <property type="term" value="F:metal ion binding"/>
    <property type="evidence" value="ECO:0007669"/>
    <property type="project" value="UniProtKB-UniRule"/>
</dbReference>
<dbReference type="GO" id="GO:0005737">
    <property type="term" value="C:cytoplasm"/>
    <property type="evidence" value="ECO:0007669"/>
    <property type="project" value="UniProtKB-SubCell"/>
</dbReference>
<dbReference type="AlphaFoldDB" id="A0A4V2Q1N8"/>
<dbReference type="InterPro" id="IPR016064">
    <property type="entry name" value="NAD/diacylglycerol_kinase_sf"/>
</dbReference>
<reference evidence="7 8" key="1">
    <citation type="submission" date="2019-03" db="EMBL/GenBank/DDBJ databases">
        <title>Genomic Encyclopedia of Type Strains, Phase IV (KMG-IV): sequencing the most valuable type-strain genomes for metagenomic binning, comparative biology and taxonomic classification.</title>
        <authorList>
            <person name="Goeker M."/>
        </authorList>
    </citation>
    <scope>NUCLEOTIDE SEQUENCE [LARGE SCALE GENOMIC DNA]</scope>
    <source>
        <strain evidence="7 8">DSM 24176</strain>
    </source>
</reference>
<keyword evidence="2 6" id="KW-0418">Kinase</keyword>
<feature type="binding site" evidence="6">
    <location>
        <position position="73"/>
    </location>
    <ligand>
        <name>NAD(+)</name>
        <dbReference type="ChEBI" id="CHEBI:57540"/>
    </ligand>
</feature>
<dbReference type="GO" id="GO:0019674">
    <property type="term" value="P:NAD+ metabolic process"/>
    <property type="evidence" value="ECO:0007669"/>
    <property type="project" value="InterPro"/>
</dbReference>
<comment type="function">
    <text evidence="6">Involved in the regulation of the intracellular balance of NAD and NADP, and is a key enzyme in the biosynthesis of NADP. Catalyzes specifically the phosphorylation on 2'-hydroxyl of the adenosine moiety of NAD to yield NADP.</text>
</comment>
<dbReference type="EC" id="2.7.1.23" evidence="6"/>
<dbReference type="Gene3D" id="2.60.200.30">
    <property type="entry name" value="Probable inorganic polyphosphate/atp-NAD kinase, domain 2"/>
    <property type="match status" value="1"/>
</dbReference>